<feature type="domain" description="N-acetyltransferase" evidence="1">
    <location>
        <begin position="42"/>
        <end position="204"/>
    </location>
</feature>
<dbReference type="PROSITE" id="PS51186">
    <property type="entry name" value="GNAT"/>
    <property type="match status" value="1"/>
</dbReference>
<dbReference type="OrthoDB" id="9804153at2"/>
<dbReference type="Pfam" id="PF13302">
    <property type="entry name" value="Acetyltransf_3"/>
    <property type="match status" value="1"/>
</dbReference>
<reference evidence="2 3" key="1">
    <citation type="submission" date="2017-03" db="EMBL/GenBank/DDBJ databases">
        <authorList>
            <person name="Afonso C.L."/>
            <person name="Miller P.J."/>
            <person name="Scott M.A."/>
            <person name="Spackman E."/>
            <person name="Goraichik I."/>
            <person name="Dimitrov K.M."/>
            <person name="Suarez D.L."/>
            <person name="Swayne D.E."/>
        </authorList>
    </citation>
    <scope>NUCLEOTIDE SEQUENCE [LARGE SCALE GENOMIC DNA]</scope>
    <source>
        <strain evidence="2 3">CECT 7751</strain>
    </source>
</reference>
<protein>
    <recommendedName>
        <fullName evidence="1">N-acetyltransferase domain-containing protein</fullName>
    </recommendedName>
</protein>
<evidence type="ECO:0000313" key="3">
    <source>
        <dbReference type="Proteomes" id="UP000193963"/>
    </source>
</evidence>
<proteinExistence type="predicted"/>
<dbReference type="AlphaFoldDB" id="A0A1X7A8C6"/>
<name>A0A1X7A8C6_9RHOB</name>
<gene>
    <name evidence="2" type="ORF">PSM7751_03954</name>
</gene>
<sequence length="204" mass="21682">MDDADIKDPLKSRSGAMIAAADRKAAGDAEAFDQPVIEADGMVLRPLTYADAGMIEFYASDARVAEMTTSVPHPLPPGTTDSFVARALKPSPREVIWAMDASAEGGADFKGVISLKRMDGGQSEIGYWVAPSWWNGNAASAAVEALVAANPLGDRTYFATVFQDNPGAARVLTKTGFEYVGDAEAFSVARGAKVATWTYIRKLD</sequence>
<dbReference type="GO" id="GO:0016747">
    <property type="term" value="F:acyltransferase activity, transferring groups other than amino-acyl groups"/>
    <property type="evidence" value="ECO:0007669"/>
    <property type="project" value="InterPro"/>
</dbReference>
<dbReference type="Gene3D" id="3.40.630.30">
    <property type="match status" value="1"/>
</dbReference>
<dbReference type="EMBL" id="FWFN01000010">
    <property type="protein sequence ID" value="SLN72759.1"/>
    <property type="molecule type" value="Genomic_DNA"/>
</dbReference>
<evidence type="ECO:0000259" key="1">
    <source>
        <dbReference type="PROSITE" id="PS51186"/>
    </source>
</evidence>
<evidence type="ECO:0000313" key="2">
    <source>
        <dbReference type="EMBL" id="SLN72759.1"/>
    </source>
</evidence>
<dbReference type="InterPro" id="IPR016181">
    <property type="entry name" value="Acyl_CoA_acyltransferase"/>
</dbReference>
<dbReference type="PANTHER" id="PTHR43328">
    <property type="entry name" value="ACETYLTRANSFERASE-RELATED"/>
    <property type="match status" value="1"/>
</dbReference>
<dbReference type="RefSeq" id="WP_085889970.1">
    <property type="nucleotide sequence ID" value="NZ_FWFN01000010.1"/>
</dbReference>
<dbReference type="SUPFAM" id="SSF55729">
    <property type="entry name" value="Acyl-CoA N-acyltransferases (Nat)"/>
    <property type="match status" value="1"/>
</dbReference>
<dbReference type="Proteomes" id="UP000193963">
    <property type="component" value="Unassembled WGS sequence"/>
</dbReference>
<dbReference type="InterPro" id="IPR000182">
    <property type="entry name" value="GNAT_dom"/>
</dbReference>
<keyword evidence="3" id="KW-1185">Reference proteome</keyword>
<accession>A0A1X7A8C6</accession>
<organism evidence="2 3">
    <name type="scientific">Pseudooceanicola marinus</name>
    <dbReference type="NCBI Taxonomy" id="396013"/>
    <lineage>
        <taxon>Bacteria</taxon>
        <taxon>Pseudomonadati</taxon>
        <taxon>Pseudomonadota</taxon>
        <taxon>Alphaproteobacteria</taxon>
        <taxon>Rhodobacterales</taxon>
        <taxon>Paracoccaceae</taxon>
        <taxon>Pseudooceanicola</taxon>
    </lineage>
</organism>
<dbReference type="PANTHER" id="PTHR43328:SF1">
    <property type="entry name" value="N-ACETYLTRANSFERASE DOMAIN-CONTAINING PROTEIN"/>
    <property type="match status" value="1"/>
</dbReference>